<dbReference type="Gene3D" id="2.30.30.390">
    <property type="entry name" value="Hemimethylated DNA-binding domain"/>
    <property type="match status" value="1"/>
</dbReference>
<dbReference type="EMBL" id="PDLN01000010">
    <property type="protein sequence ID" value="RDW73859.1"/>
    <property type="molecule type" value="Genomic_DNA"/>
</dbReference>
<dbReference type="PANTHER" id="PTHR31350:SF27">
    <property type="entry name" value="HEMIMETHYLATED DNA-BINDING DOMAIN-CONTAINING PROTEIN"/>
    <property type="match status" value="1"/>
</dbReference>
<keyword evidence="3" id="KW-1185">Reference proteome</keyword>
<dbReference type="InterPro" id="IPR032698">
    <property type="entry name" value="SirB1_N"/>
</dbReference>
<protein>
    <recommendedName>
        <fullName evidence="1">F-box domain-containing protein</fullName>
    </recommendedName>
</protein>
<feature type="domain" description="F-box" evidence="1">
    <location>
        <begin position="8"/>
        <end position="55"/>
    </location>
</feature>
<dbReference type="Pfam" id="PF08755">
    <property type="entry name" value="YccV-like"/>
    <property type="match status" value="1"/>
</dbReference>
<dbReference type="SMART" id="SM00992">
    <property type="entry name" value="YccV-like"/>
    <property type="match status" value="1"/>
</dbReference>
<dbReference type="SMART" id="SM00256">
    <property type="entry name" value="FBOX"/>
    <property type="match status" value="1"/>
</dbReference>
<dbReference type="InterPro" id="IPR011722">
    <property type="entry name" value="Hemimethylated_DNA-bd_dom"/>
</dbReference>
<evidence type="ECO:0000259" key="1">
    <source>
        <dbReference type="PROSITE" id="PS50181"/>
    </source>
</evidence>
<dbReference type="InterPro" id="IPR001810">
    <property type="entry name" value="F-box_dom"/>
</dbReference>
<dbReference type="AlphaFoldDB" id="A0A3D8RII2"/>
<dbReference type="SUPFAM" id="SSF141255">
    <property type="entry name" value="YccV-like"/>
    <property type="match status" value="1"/>
</dbReference>
<dbReference type="InterPro" id="IPR036047">
    <property type="entry name" value="F-box-like_dom_sf"/>
</dbReference>
<dbReference type="OrthoDB" id="28868at2759"/>
<sequence>MATDPSPCQSLDTLPDEILQHILFYISSHETLATVQRLSKRLNRLCSEPLLWRYHCLFDFQYWDTKHQIQEKFRGNVGDVDWKALYIHRRTVIHRTTEVLDSVLKVQVGRIEKFQQIAEFGYDAKDTLLKHCQTDDIAEDVLARRYYSNAALDHIHRSEALAEWHRLAHTDNVPLERALGSFDLFVLHDHQGDLLEITQLFDDLAARLQREVTGVDQMPPRQKALAVAKFLRAHNFTGISSDVAYHDLQNNYIGIALLHPEHPSLPLISAAIYCAVAQRLGLHAQCAEFPNHVHVIVYPNDGESLDGESVSREPSFEPMYLDPFRTDSEVPVQYLKSLLTSWGVIPAEFSLYLTHSDPSKMVLRTSRNILTTVREYRGHGGLDTDGHPSILLHANPFSDMENAFYSALWANFMLGNSSRRSGYEAYSRNQFIPMILERFERLYPMDASLIERYICAPLTTSKNQDIVQLWETLRVIRQGDMMPKPIHSRKGDECRKVLYKVGQVFQHKRYGYTAVIIGWDKECGMNSDWRVQNQVQDLSRGANQSFYHALVEDTSIRYVAEDNVEISTSDVPTTLMSLAGQYFKRWDRENRVFVSNIRDEYPED</sequence>
<name>A0A3D8RII2_9HELO</name>
<evidence type="ECO:0000313" key="2">
    <source>
        <dbReference type="EMBL" id="RDW73859.1"/>
    </source>
</evidence>
<accession>A0A3D8RII2</accession>
<dbReference type="Pfam" id="PF12937">
    <property type="entry name" value="F-box-like"/>
    <property type="match status" value="1"/>
</dbReference>
<proteinExistence type="predicted"/>
<evidence type="ECO:0000313" key="3">
    <source>
        <dbReference type="Proteomes" id="UP000256328"/>
    </source>
</evidence>
<gene>
    <name evidence="2" type="ORF">BP5796_07301</name>
</gene>
<reference evidence="2 3" key="1">
    <citation type="journal article" date="2018" name="IMA Fungus">
        <title>IMA Genome-F 9: Draft genome sequence of Annulohypoxylon stygium, Aspergillus mulundensis, Berkeleyomyces basicola (syn. Thielaviopsis basicola), Ceratocystis smalleyi, two Cercospora beticola strains, Coleophoma cylindrospora, Fusarium fracticaudum, Phialophora cf. hyalina, and Morchella septimelata.</title>
        <authorList>
            <person name="Wingfield B.D."/>
            <person name="Bills G.F."/>
            <person name="Dong Y."/>
            <person name="Huang W."/>
            <person name="Nel W.J."/>
            <person name="Swalarsk-Parry B.S."/>
            <person name="Vaghefi N."/>
            <person name="Wilken P.M."/>
            <person name="An Z."/>
            <person name="de Beer Z.W."/>
            <person name="De Vos L."/>
            <person name="Chen L."/>
            <person name="Duong T.A."/>
            <person name="Gao Y."/>
            <person name="Hammerbacher A."/>
            <person name="Kikkert J.R."/>
            <person name="Li Y."/>
            <person name="Li H."/>
            <person name="Li K."/>
            <person name="Li Q."/>
            <person name="Liu X."/>
            <person name="Ma X."/>
            <person name="Naidoo K."/>
            <person name="Pethybridge S.J."/>
            <person name="Sun J."/>
            <person name="Steenkamp E.T."/>
            <person name="van der Nest M.A."/>
            <person name="van Wyk S."/>
            <person name="Wingfield M.J."/>
            <person name="Xiong C."/>
            <person name="Yue Q."/>
            <person name="Zhang X."/>
        </authorList>
    </citation>
    <scope>NUCLEOTIDE SEQUENCE [LARGE SCALE GENOMIC DNA]</scope>
    <source>
        <strain evidence="2 3">BP5796</strain>
    </source>
</reference>
<dbReference type="PANTHER" id="PTHR31350">
    <property type="entry name" value="SI:DKEY-261L7.2"/>
    <property type="match status" value="1"/>
</dbReference>
<dbReference type="SUPFAM" id="SSF81383">
    <property type="entry name" value="F-box domain"/>
    <property type="match status" value="1"/>
</dbReference>
<dbReference type="InterPro" id="IPR036623">
    <property type="entry name" value="Hemimethylated_DNA-bd_sf"/>
</dbReference>
<dbReference type="Gene3D" id="1.20.1280.50">
    <property type="match status" value="1"/>
</dbReference>
<dbReference type="GO" id="GO:0003677">
    <property type="term" value="F:DNA binding"/>
    <property type="evidence" value="ECO:0007669"/>
    <property type="project" value="InterPro"/>
</dbReference>
<dbReference type="Proteomes" id="UP000256328">
    <property type="component" value="Unassembled WGS sequence"/>
</dbReference>
<organism evidence="2 3">
    <name type="scientific">Coleophoma crateriformis</name>
    <dbReference type="NCBI Taxonomy" id="565419"/>
    <lineage>
        <taxon>Eukaryota</taxon>
        <taxon>Fungi</taxon>
        <taxon>Dikarya</taxon>
        <taxon>Ascomycota</taxon>
        <taxon>Pezizomycotina</taxon>
        <taxon>Leotiomycetes</taxon>
        <taxon>Helotiales</taxon>
        <taxon>Dermateaceae</taxon>
        <taxon>Coleophoma</taxon>
    </lineage>
</organism>
<dbReference type="PROSITE" id="PS50181">
    <property type="entry name" value="FBOX"/>
    <property type="match status" value="1"/>
</dbReference>
<dbReference type="Pfam" id="PF13369">
    <property type="entry name" value="Transglut_core2"/>
    <property type="match status" value="1"/>
</dbReference>
<dbReference type="NCBIfam" id="TIGR02097">
    <property type="entry name" value="yccV"/>
    <property type="match status" value="1"/>
</dbReference>
<comment type="caution">
    <text evidence="2">The sequence shown here is derived from an EMBL/GenBank/DDBJ whole genome shotgun (WGS) entry which is preliminary data.</text>
</comment>